<dbReference type="InterPro" id="IPR037284">
    <property type="entry name" value="SUF_FeS_clus_asmbl_SufBD_sf"/>
</dbReference>
<dbReference type="PANTHER" id="PTHR43575">
    <property type="entry name" value="PROTEIN ABCI7, CHLOROPLASTIC"/>
    <property type="match status" value="1"/>
</dbReference>
<name>A0A160V755_9ZZZZ</name>
<dbReference type="GO" id="GO:0016226">
    <property type="term" value="P:iron-sulfur cluster assembly"/>
    <property type="evidence" value="ECO:0007669"/>
    <property type="project" value="InterPro"/>
</dbReference>
<reference evidence="3" key="1">
    <citation type="submission" date="2015-10" db="EMBL/GenBank/DDBJ databases">
        <authorList>
            <person name="Gilbert D.G."/>
        </authorList>
    </citation>
    <scope>NUCLEOTIDE SEQUENCE</scope>
</reference>
<gene>
    <name evidence="3" type="ORF">MGWOODY_Clf3027</name>
</gene>
<dbReference type="Pfam" id="PF01458">
    <property type="entry name" value="SUFBD_core"/>
    <property type="match status" value="1"/>
</dbReference>
<feature type="region of interest" description="Disordered" evidence="1">
    <location>
        <begin position="1"/>
        <end position="22"/>
    </location>
</feature>
<dbReference type="InterPro" id="IPR000825">
    <property type="entry name" value="SUF_FeS_clus_asmbl_SufBD_core"/>
</dbReference>
<dbReference type="SUPFAM" id="SSF101960">
    <property type="entry name" value="Stabilizer of iron transporter SufD"/>
    <property type="match status" value="1"/>
</dbReference>
<evidence type="ECO:0000313" key="3">
    <source>
        <dbReference type="EMBL" id="CUV01652.1"/>
    </source>
</evidence>
<evidence type="ECO:0000259" key="2">
    <source>
        <dbReference type="Pfam" id="PF01458"/>
    </source>
</evidence>
<accession>A0A160V755</accession>
<sequence length="112" mass="12586">MVRKDAQKTDAQQTDKNLLLSREAEVDSKPSLLIYADDVQCSHGATAGHIDKETLFYMQSRGLDRETASRILIHAFASQIIDTVELEPLRDYLDDLFLTAMPTVSLAFGDRK</sequence>
<dbReference type="EMBL" id="FAXA01000113">
    <property type="protein sequence ID" value="CUV01652.1"/>
    <property type="molecule type" value="Genomic_DNA"/>
</dbReference>
<dbReference type="PANTHER" id="PTHR43575:SF1">
    <property type="entry name" value="PROTEIN ABCI7, CHLOROPLASTIC"/>
    <property type="match status" value="1"/>
</dbReference>
<dbReference type="AlphaFoldDB" id="A0A160V755"/>
<protein>
    <submittedName>
        <fullName evidence="3">Iron-sulfur cluster assembly protein SufD</fullName>
    </submittedName>
</protein>
<evidence type="ECO:0000256" key="1">
    <source>
        <dbReference type="SAM" id="MobiDB-lite"/>
    </source>
</evidence>
<dbReference type="InterPro" id="IPR055346">
    <property type="entry name" value="Fe-S_cluster_assembly_SufBD"/>
</dbReference>
<proteinExistence type="predicted"/>
<organism evidence="3">
    <name type="scientific">hydrothermal vent metagenome</name>
    <dbReference type="NCBI Taxonomy" id="652676"/>
    <lineage>
        <taxon>unclassified sequences</taxon>
        <taxon>metagenomes</taxon>
        <taxon>ecological metagenomes</taxon>
    </lineage>
</organism>
<feature type="domain" description="SUF system FeS cluster assembly SufBD core" evidence="2">
    <location>
        <begin position="2"/>
        <end position="76"/>
    </location>
</feature>